<keyword evidence="3" id="KW-1185">Reference proteome</keyword>
<reference evidence="2 3" key="1">
    <citation type="journal article" date="2022" name="G3 (Bethesda)">
        <title>Enemy or ally: a genomic approach to elucidate the lifestyle of Phyllosticta citrichinaensis.</title>
        <authorList>
            <person name="Buijs V.A."/>
            <person name="Groenewald J.Z."/>
            <person name="Haridas S."/>
            <person name="LaButti K.M."/>
            <person name="Lipzen A."/>
            <person name="Martin F.M."/>
            <person name="Barry K."/>
            <person name="Grigoriev I.V."/>
            <person name="Crous P.W."/>
            <person name="Seidl M.F."/>
        </authorList>
    </citation>
    <scope>NUCLEOTIDE SEQUENCE [LARGE SCALE GENOMIC DNA]</scope>
    <source>
        <strain evidence="2 3">CBS 129764</strain>
    </source>
</reference>
<evidence type="ECO:0000256" key="1">
    <source>
        <dbReference type="SAM" id="MobiDB-lite"/>
    </source>
</evidence>
<accession>A0ABR1Y4E2</accession>
<gene>
    <name evidence="2" type="ORF">IWX90DRAFT_129295</name>
</gene>
<feature type="compositionally biased region" description="Low complexity" evidence="1">
    <location>
        <begin position="218"/>
        <end position="227"/>
    </location>
</feature>
<organism evidence="2 3">
    <name type="scientific">Phyllosticta citrichinensis</name>
    <dbReference type="NCBI Taxonomy" id="1130410"/>
    <lineage>
        <taxon>Eukaryota</taxon>
        <taxon>Fungi</taxon>
        <taxon>Dikarya</taxon>
        <taxon>Ascomycota</taxon>
        <taxon>Pezizomycotina</taxon>
        <taxon>Dothideomycetes</taxon>
        <taxon>Dothideomycetes incertae sedis</taxon>
        <taxon>Botryosphaeriales</taxon>
        <taxon>Phyllostictaceae</taxon>
        <taxon>Phyllosticta</taxon>
    </lineage>
</organism>
<dbReference type="EMBL" id="JBBWUH010000002">
    <property type="protein sequence ID" value="KAK8176031.1"/>
    <property type="molecule type" value="Genomic_DNA"/>
</dbReference>
<evidence type="ECO:0000313" key="3">
    <source>
        <dbReference type="Proteomes" id="UP001456524"/>
    </source>
</evidence>
<proteinExistence type="predicted"/>
<name>A0ABR1Y4E2_9PEZI</name>
<evidence type="ECO:0000313" key="2">
    <source>
        <dbReference type="EMBL" id="KAK8176031.1"/>
    </source>
</evidence>
<comment type="caution">
    <text evidence="2">The sequence shown here is derived from an EMBL/GenBank/DDBJ whole genome shotgun (WGS) entry which is preliminary data.</text>
</comment>
<sequence length="288" mass="31698">MSSWLSSSTVRMCQELLVPLTCTMGDGHVYLGNGVEIDDDDIVVAQLQTRDTPQRPQQLVLKSLLCLQKQAAVISWGSKRTTKPRYIIHASAPGFFSNDTTAFSAARPITISKERGDWRQKCPFVYAFCNKSNLLMAALAQARASMDAHVCTPVARPQWLRHRIGFGNRMPAHTSAAHCVGPVSDVPLYLPVYIVGCGCAEVHKRRQNPSTAGGSMQRRPPLGSSGRSLSFRFSTALRPGHYRPPPSVYLLRIVSSSAQSLLRLCTLVLRAIFTLCLCPFLDRVASEP</sequence>
<protein>
    <submittedName>
        <fullName evidence="2">Uncharacterized protein</fullName>
    </submittedName>
</protein>
<feature type="region of interest" description="Disordered" evidence="1">
    <location>
        <begin position="207"/>
        <end position="227"/>
    </location>
</feature>
<dbReference type="Proteomes" id="UP001456524">
    <property type="component" value="Unassembled WGS sequence"/>
</dbReference>